<evidence type="ECO:0000313" key="2">
    <source>
        <dbReference type="EMBL" id="PDV98495.1"/>
    </source>
</evidence>
<keyword evidence="3" id="KW-1185">Reference proteome</keyword>
<dbReference type="RefSeq" id="WP_097653438.1">
    <property type="nucleotide sequence ID" value="NZ_LYXE01000096.1"/>
</dbReference>
<gene>
    <name evidence="2" type="ORF">A9Q02_14995</name>
</gene>
<dbReference type="Proteomes" id="UP000220922">
    <property type="component" value="Unassembled WGS sequence"/>
</dbReference>
<organism evidence="2 3">
    <name type="scientific">Candidatus Chloroploca asiatica</name>
    <dbReference type="NCBI Taxonomy" id="1506545"/>
    <lineage>
        <taxon>Bacteria</taxon>
        <taxon>Bacillati</taxon>
        <taxon>Chloroflexota</taxon>
        <taxon>Chloroflexia</taxon>
        <taxon>Chloroflexales</taxon>
        <taxon>Chloroflexineae</taxon>
        <taxon>Oscillochloridaceae</taxon>
        <taxon>Candidatus Chloroploca</taxon>
    </lineage>
</organism>
<dbReference type="EMBL" id="LYXE01000096">
    <property type="protein sequence ID" value="PDV98495.1"/>
    <property type="molecule type" value="Genomic_DNA"/>
</dbReference>
<dbReference type="OrthoDB" id="151828at2"/>
<protein>
    <recommendedName>
        <fullName evidence="1">DUF1868 domain-containing protein</fullName>
    </recommendedName>
</protein>
<sequence>MTMPRYTREVGRKFHADGTPQYFPGNTIICLVAPTHSLFQVASAFQEALRKTSVGSMFAFLPPASFHMTVMDLLCDQVRDPDHWAPALPRESTMAEADAFVYARVQPLVPPTELVMRVVGIFFGDNLMLTLEPADEATRKALHTYRASVAVATGLRFPDHDTYGFHLSLAYRLIELTAAEEEVLTNVCHDWEPALRAAGAELVLPQPQLCRFDDMSHFVPIEGLR</sequence>
<evidence type="ECO:0000259" key="1">
    <source>
        <dbReference type="Pfam" id="PF08975"/>
    </source>
</evidence>
<dbReference type="InterPro" id="IPR009097">
    <property type="entry name" value="Cyclic_Pdiesterase"/>
</dbReference>
<proteinExistence type="predicted"/>
<evidence type="ECO:0000313" key="3">
    <source>
        <dbReference type="Proteomes" id="UP000220922"/>
    </source>
</evidence>
<dbReference type="SUPFAM" id="SSF55144">
    <property type="entry name" value="LigT-like"/>
    <property type="match status" value="1"/>
</dbReference>
<name>A0A2H3L5L0_9CHLR</name>
<feature type="domain" description="DUF1868" evidence="1">
    <location>
        <begin position="13"/>
        <end position="121"/>
    </location>
</feature>
<dbReference type="Gene3D" id="3.90.1140.10">
    <property type="entry name" value="Cyclic phosphodiesterase"/>
    <property type="match status" value="1"/>
</dbReference>
<dbReference type="Pfam" id="PF08975">
    <property type="entry name" value="2H-phosphodiest"/>
    <property type="match status" value="1"/>
</dbReference>
<accession>A0A2H3L5L0</accession>
<dbReference type="AlphaFoldDB" id="A0A2H3L5L0"/>
<comment type="caution">
    <text evidence="2">The sequence shown here is derived from an EMBL/GenBank/DDBJ whole genome shotgun (WGS) entry which is preliminary data.</text>
</comment>
<dbReference type="InterPro" id="IPR015069">
    <property type="entry name" value="2H-PEstase_DUF1868"/>
</dbReference>
<reference evidence="2 3" key="1">
    <citation type="submission" date="2016-05" db="EMBL/GenBank/DDBJ databases">
        <authorList>
            <person name="Lavstsen T."/>
            <person name="Jespersen J.S."/>
        </authorList>
    </citation>
    <scope>NUCLEOTIDE SEQUENCE [LARGE SCALE GENOMIC DNA]</scope>
    <source>
        <strain evidence="2 3">B7-9</strain>
    </source>
</reference>